<evidence type="ECO:0000256" key="1">
    <source>
        <dbReference type="ARBA" id="ARBA00022603"/>
    </source>
</evidence>
<accession>A0A6A5XCP6</accession>
<evidence type="ECO:0000313" key="5">
    <source>
        <dbReference type="Proteomes" id="UP000799778"/>
    </source>
</evidence>
<dbReference type="InterPro" id="IPR029063">
    <property type="entry name" value="SAM-dependent_MTases_sf"/>
</dbReference>
<dbReference type="GO" id="GO:0032259">
    <property type="term" value="P:methylation"/>
    <property type="evidence" value="ECO:0007669"/>
    <property type="project" value="UniProtKB-KW"/>
</dbReference>
<dbReference type="Pfam" id="PF13649">
    <property type="entry name" value="Methyltransf_25"/>
    <property type="match status" value="1"/>
</dbReference>
<dbReference type="EMBL" id="ML978076">
    <property type="protein sequence ID" value="KAF2010577.1"/>
    <property type="molecule type" value="Genomic_DNA"/>
</dbReference>
<feature type="domain" description="Methyltransferase" evidence="3">
    <location>
        <begin position="58"/>
        <end position="156"/>
    </location>
</feature>
<protein>
    <submittedName>
        <fullName evidence="4">S-adenosyl-L-methionine-dependent methyltransferase</fullName>
    </submittedName>
</protein>
<sequence>MGTDVGAGEADAASGSTQNRQYDQIGTKYKLMHELPAVEPEKPSVVEALGDIKGKKCLDLACGTGRYTHLLHTFGATSVTGYDISPVMVEGAQSTYPPASYPTLTFSVADCSKPLSPPPTSTFDIIFAGWFLNYAGTAAELTSMFRVIEQNLAPGGRFVGLTTNVHDKDMRLPKHDFYGMTILVLDEEYVAPGEEEKGVVGIKARVVAHTESVVQFDCFQLFKEVYEGCAREAGLRLEWKEYVLPDDERRGTGFWERWLERPTFAILEAVRL</sequence>
<reference evidence="4" key="1">
    <citation type="journal article" date="2020" name="Stud. Mycol.">
        <title>101 Dothideomycetes genomes: a test case for predicting lifestyles and emergence of pathogens.</title>
        <authorList>
            <person name="Haridas S."/>
            <person name="Albert R."/>
            <person name="Binder M."/>
            <person name="Bloem J."/>
            <person name="Labutti K."/>
            <person name="Salamov A."/>
            <person name="Andreopoulos B."/>
            <person name="Baker S."/>
            <person name="Barry K."/>
            <person name="Bills G."/>
            <person name="Bluhm B."/>
            <person name="Cannon C."/>
            <person name="Castanera R."/>
            <person name="Culley D."/>
            <person name="Daum C."/>
            <person name="Ezra D."/>
            <person name="Gonzalez J."/>
            <person name="Henrissat B."/>
            <person name="Kuo A."/>
            <person name="Liang C."/>
            <person name="Lipzen A."/>
            <person name="Lutzoni F."/>
            <person name="Magnuson J."/>
            <person name="Mondo S."/>
            <person name="Nolan M."/>
            <person name="Ohm R."/>
            <person name="Pangilinan J."/>
            <person name="Park H.-J."/>
            <person name="Ramirez L."/>
            <person name="Alfaro M."/>
            <person name="Sun H."/>
            <person name="Tritt A."/>
            <person name="Yoshinaga Y."/>
            <person name="Zwiers L.-H."/>
            <person name="Turgeon B."/>
            <person name="Goodwin S."/>
            <person name="Spatafora J."/>
            <person name="Crous P."/>
            <person name="Grigoriev I."/>
        </authorList>
    </citation>
    <scope>NUCLEOTIDE SEQUENCE</scope>
    <source>
        <strain evidence="4">CBS 175.79</strain>
    </source>
</reference>
<dbReference type="GeneID" id="54291861"/>
<keyword evidence="5" id="KW-1185">Reference proteome</keyword>
<dbReference type="Gene3D" id="3.40.50.150">
    <property type="entry name" value="Vaccinia Virus protein VP39"/>
    <property type="match status" value="1"/>
</dbReference>
<evidence type="ECO:0000313" key="4">
    <source>
        <dbReference type="EMBL" id="KAF2010577.1"/>
    </source>
</evidence>
<keyword evidence="1 4" id="KW-0489">Methyltransferase</keyword>
<keyword evidence="2 4" id="KW-0808">Transferase</keyword>
<dbReference type="InterPro" id="IPR041698">
    <property type="entry name" value="Methyltransf_25"/>
</dbReference>
<dbReference type="AlphaFoldDB" id="A0A6A5XCP6"/>
<dbReference type="OrthoDB" id="3647at2759"/>
<evidence type="ECO:0000259" key="3">
    <source>
        <dbReference type="Pfam" id="PF13649"/>
    </source>
</evidence>
<dbReference type="CDD" id="cd02440">
    <property type="entry name" value="AdoMet_MTases"/>
    <property type="match status" value="1"/>
</dbReference>
<dbReference type="Proteomes" id="UP000799778">
    <property type="component" value="Unassembled WGS sequence"/>
</dbReference>
<dbReference type="GO" id="GO:0008168">
    <property type="term" value="F:methyltransferase activity"/>
    <property type="evidence" value="ECO:0007669"/>
    <property type="project" value="UniProtKB-KW"/>
</dbReference>
<organism evidence="4 5">
    <name type="scientific">Aaosphaeria arxii CBS 175.79</name>
    <dbReference type="NCBI Taxonomy" id="1450172"/>
    <lineage>
        <taxon>Eukaryota</taxon>
        <taxon>Fungi</taxon>
        <taxon>Dikarya</taxon>
        <taxon>Ascomycota</taxon>
        <taxon>Pezizomycotina</taxon>
        <taxon>Dothideomycetes</taxon>
        <taxon>Pleosporomycetidae</taxon>
        <taxon>Pleosporales</taxon>
        <taxon>Pleosporales incertae sedis</taxon>
        <taxon>Aaosphaeria</taxon>
    </lineage>
</organism>
<gene>
    <name evidence="4" type="ORF">BU24DRAFT_60921</name>
</gene>
<dbReference type="RefSeq" id="XP_033378916.1">
    <property type="nucleotide sequence ID" value="XM_033534464.1"/>
</dbReference>
<evidence type="ECO:0000256" key="2">
    <source>
        <dbReference type="ARBA" id="ARBA00022679"/>
    </source>
</evidence>
<name>A0A6A5XCP6_9PLEO</name>
<proteinExistence type="predicted"/>
<dbReference type="PANTHER" id="PTHR43861:SF1">
    <property type="entry name" value="TRANS-ACONITATE 2-METHYLTRANSFERASE"/>
    <property type="match status" value="1"/>
</dbReference>
<dbReference type="PANTHER" id="PTHR43861">
    <property type="entry name" value="TRANS-ACONITATE 2-METHYLTRANSFERASE-RELATED"/>
    <property type="match status" value="1"/>
</dbReference>
<dbReference type="SUPFAM" id="SSF53335">
    <property type="entry name" value="S-adenosyl-L-methionine-dependent methyltransferases"/>
    <property type="match status" value="1"/>
</dbReference>